<evidence type="ECO:0000259" key="6">
    <source>
        <dbReference type="PROSITE" id="PS50157"/>
    </source>
</evidence>
<dbReference type="PROSITE" id="PS50157">
    <property type="entry name" value="ZINC_FINGER_C2H2_2"/>
    <property type="match status" value="2"/>
</dbReference>
<dbReference type="CDD" id="cd18315">
    <property type="entry name" value="BTB_POZ_BAB-like"/>
    <property type="match status" value="1"/>
</dbReference>
<feature type="region of interest" description="Disordered" evidence="4">
    <location>
        <begin position="176"/>
        <end position="211"/>
    </location>
</feature>
<dbReference type="Pfam" id="PF00096">
    <property type="entry name" value="zf-C2H2"/>
    <property type="match status" value="1"/>
</dbReference>
<dbReference type="Gene3D" id="3.30.710.10">
    <property type="entry name" value="Potassium Channel Kv1.1, Chain A"/>
    <property type="match status" value="1"/>
</dbReference>
<dbReference type="SMART" id="SM00225">
    <property type="entry name" value="BTB"/>
    <property type="match status" value="1"/>
</dbReference>
<keyword evidence="2" id="KW-0539">Nucleus</keyword>
<evidence type="ECO:0000256" key="3">
    <source>
        <dbReference type="PROSITE-ProRule" id="PRU00042"/>
    </source>
</evidence>
<name>A0A8K0GMT6_IGNLU</name>
<comment type="caution">
    <text evidence="7">The sequence shown here is derived from an EMBL/GenBank/DDBJ whole genome shotgun (WGS) entry which is preliminary data.</text>
</comment>
<dbReference type="OrthoDB" id="45365at2759"/>
<dbReference type="InterPro" id="IPR000210">
    <property type="entry name" value="BTB/POZ_dom"/>
</dbReference>
<dbReference type="SUPFAM" id="SSF54695">
    <property type="entry name" value="POZ domain"/>
    <property type="match status" value="1"/>
</dbReference>
<evidence type="ECO:0000313" key="7">
    <source>
        <dbReference type="EMBL" id="KAF2905924.1"/>
    </source>
</evidence>
<dbReference type="PROSITE" id="PS00028">
    <property type="entry name" value="ZINC_FINGER_C2H2_1"/>
    <property type="match status" value="2"/>
</dbReference>
<dbReference type="SUPFAM" id="SSF57667">
    <property type="entry name" value="beta-beta-alpha zinc fingers"/>
    <property type="match status" value="1"/>
</dbReference>
<keyword evidence="3" id="KW-0479">Metal-binding</keyword>
<evidence type="ECO:0000256" key="2">
    <source>
        <dbReference type="ARBA" id="ARBA00023242"/>
    </source>
</evidence>
<dbReference type="Pfam" id="PF00651">
    <property type="entry name" value="BTB"/>
    <property type="match status" value="1"/>
</dbReference>
<protein>
    <submittedName>
        <fullName evidence="7">Uncharacterized protein</fullName>
    </submittedName>
</protein>
<evidence type="ECO:0000256" key="4">
    <source>
        <dbReference type="SAM" id="MobiDB-lite"/>
    </source>
</evidence>
<keyword evidence="8" id="KW-1185">Reference proteome</keyword>
<organism evidence="7 8">
    <name type="scientific">Ignelater luminosus</name>
    <name type="common">Cucubano</name>
    <name type="synonym">Pyrophorus luminosus</name>
    <dbReference type="NCBI Taxonomy" id="2038154"/>
    <lineage>
        <taxon>Eukaryota</taxon>
        <taxon>Metazoa</taxon>
        <taxon>Ecdysozoa</taxon>
        <taxon>Arthropoda</taxon>
        <taxon>Hexapoda</taxon>
        <taxon>Insecta</taxon>
        <taxon>Pterygota</taxon>
        <taxon>Neoptera</taxon>
        <taxon>Endopterygota</taxon>
        <taxon>Coleoptera</taxon>
        <taxon>Polyphaga</taxon>
        <taxon>Elateriformia</taxon>
        <taxon>Elateroidea</taxon>
        <taxon>Elateridae</taxon>
        <taxon>Agrypninae</taxon>
        <taxon>Pyrophorini</taxon>
        <taxon>Ignelater</taxon>
    </lineage>
</organism>
<feature type="domain" description="C2H2-type" evidence="6">
    <location>
        <begin position="389"/>
        <end position="417"/>
    </location>
</feature>
<sequence length="446" mass="49599">MAVDQFCLKWNNFQSSIVTAFGSLQSTEDLADVTLTCEGISIKAHKIILSACSPYFRAVFKENPCPHPIVILKDVLHSDLLAVLNFMYHGEVLIAQDKLVSFLQTAEALQVSGLVATAALQDLPVKLTPNPTKLCSKPAKLCKIAEVSENAQKRVKVTSKPKVIKSQSPVIAKTPENSLALSAKLPESPTIPKGSESSTPSPKQRDSPLLERFETVTVDSIKTELLEESHGDHNFNDKIDMYDLNEKTKLQSSSILEAALEVKDSQPSILERSLTSHTSKSPSLITYALDNVTVIQQSSPEPEHLYVPKKPDHLEGEKRLKHKLPESTQQIPGKAFDFATESPQQKNIRLDEECMKNMEVNIQGLPSDISVLNVKAIQDVQPHHSSQCGNCPHCGKIYSNQSALKYHVRLVHSDLTNMYCCHLCPESFDYREGYKKHMVEVHSIRN</sequence>
<dbReference type="InterPro" id="IPR011333">
    <property type="entry name" value="SKP1/BTB/POZ_sf"/>
</dbReference>
<keyword evidence="3" id="KW-0862">Zinc</keyword>
<reference evidence="7" key="1">
    <citation type="submission" date="2019-08" db="EMBL/GenBank/DDBJ databases">
        <title>The genome of the North American firefly Photinus pyralis.</title>
        <authorList>
            <consortium name="Photinus pyralis genome working group"/>
            <person name="Fallon T.R."/>
            <person name="Sander Lower S.E."/>
            <person name="Weng J.-K."/>
        </authorList>
    </citation>
    <scope>NUCLEOTIDE SEQUENCE</scope>
    <source>
        <strain evidence="7">TRF0915ILg1</strain>
        <tissue evidence="7">Whole body</tissue>
    </source>
</reference>
<feature type="domain" description="C2H2-type" evidence="6">
    <location>
        <begin position="419"/>
        <end position="446"/>
    </location>
</feature>
<dbReference type="Proteomes" id="UP000801492">
    <property type="component" value="Unassembled WGS sequence"/>
</dbReference>
<feature type="domain" description="BTB" evidence="5">
    <location>
        <begin position="31"/>
        <end position="96"/>
    </location>
</feature>
<dbReference type="InterPro" id="IPR013087">
    <property type="entry name" value="Znf_C2H2_type"/>
</dbReference>
<keyword evidence="3" id="KW-0863">Zinc-finger</keyword>
<gene>
    <name evidence="7" type="ORF">ILUMI_00253</name>
</gene>
<comment type="subcellular location">
    <subcellularLocation>
        <location evidence="1">Nucleus</location>
    </subcellularLocation>
</comment>
<accession>A0A8K0GMT6</accession>
<dbReference type="PROSITE" id="PS50097">
    <property type="entry name" value="BTB"/>
    <property type="match status" value="1"/>
</dbReference>
<dbReference type="GO" id="GO:0048513">
    <property type="term" value="P:animal organ development"/>
    <property type="evidence" value="ECO:0007669"/>
    <property type="project" value="UniProtKB-ARBA"/>
</dbReference>
<evidence type="ECO:0000259" key="5">
    <source>
        <dbReference type="PROSITE" id="PS50097"/>
    </source>
</evidence>
<dbReference type="InterPro" id="IPR051095">
    <property type="entry name" value="Dros_DevTransReg"/>
</dbReference>
<dbReference type="SMART" id="SM00355">
    <property type="entry name" value="ZnF_C2H2"/>
    <property type="match status" value="2"/>
</dbReference>
<dbReference type="PANTHER" id="PTHR23110">
    <property type="entry name" value="BTB DOMAIN TRANSCRIPTION FACTOR"/>
    <property type="match status" value="1"/>
</dbReference>
<evidence type="ECO:0000256" key="1">
    <source>
        <dbReference type="ARBA" id="ARBA00004123"/>
    </source>
</evidence>
<dbReference type="GO" id="GO:0005634">
    <property type="term" value="C:nucleus"/>
    <property type="evidence" value="ECO:0007669"/>
    <property type="project" value="UniProtKB-SubCell"/>
</dbReference>
<dbReference type="InterPro" id="IPR036236">
    <property type="entry name" value="Znf_C2H2_sf"/>
</dbReference>
<dbReference type="GO" id="GO:0048666">
    <property type="term" value="P:neuron development"/>
    <property type="evidence" value="ECO:0007669"/>
    <property type="project" value="UniProtKB-ARBA"/>
</dbReference>
<dbReference type="Gene3D" id="3.30.160.60">
    <property type="entry name" value="Classic Zinc Finger"/>
    <property type="match status" value="1"/>
</dbReference>
<proteinExistence type="predicted"/>
<dbReference type="GO" id="GO:0008270">
    <property type="term" value="F:zinc ion binding"/>
    <property type="evidence" value="ECO:0007669"/>
    <property type="project" value="UniProtKB-KW"/>
</dbReference>
<dbReference type="PANTHER" id="PTHR23110:SF99">
    <property type="entry name" value="BROAD-COMPLEX CORE PROTEIN ISOFORM 6"/>
    <property type="match status" value="1"/>
</dbReference>
<dbReference type="GO" id="GO:0003006">
    <property type="term" value="P:developmental process involved in reproduction"/>
    <property type="evidence" value="ECO:0007669"/>
    <property type="project" value="UniProtKB-ARBA"/>
</dbReference>
<dbReference type="AlphaFoldDB" id="A0A8K0GMT6"/>
<dbReference type="EMBL" id="VTPC01000404">
    <property type="protein sequence ID" value="KAF2905924.1"/>
    <property type="molecule type" value="Genomic_DNA"/>
</dbReference>
<evidence type="ECO:0000313" key="8">
    <source>
        <dbReference type="Proteomes" id="UP000801492"/>
    </source>
</evidence>
<dbReference type="GO" id="GO:0006357">
    <property type="term" value="P:regulation of transcription by RNA polymerase II"/>
    <property type="evidence" value="ECO:0007669"/>
    <property type="project" value="TreeGrafter"/>
</dbReference>